<feature type="region of interest" description="Disordered" evidence="3">
    <location>
        <begin position="368"/>
        <end position="387"/>
    </location>
</feature>
<proteinExistence type="predicted"/>
<dbReference type="Proteomes" id="UP000198210">
    <property type="component" value="Chromosome I"/>
</dbReference>
<evidence type="ECO:0000313" key="6">
    <source>
        <dbReference type="EMBL" id="SCG41648.1"/>
    </source>
</evidence>
<dbReference type="RefSeq" id="WP_197697600.1">
    <property type="nucleotide sequence ID" value="NZ_JBHLYF010000014.1"/>
</dbReference>
<dbReference type="InterPro" id="IPR006311">
    <property type="entry name" value="TAT_signal"/>
</dbReference>
<dbReference type="GO" id="GO:0051301">
    <property type="term" value="P:cell division"/>
    <property type="evidence" value="ECO:0007669"/>
    <property type="project" value="UniProtKB-KW"/>
</dbReference>
<gene>
    <name evidence="6" type="ORF">GA0074704_1155</name>
</gene>
<accession>A0A1C5H6K5</accession>
<keyword evidence="6" id="KW-0131">Cell cycle</keyword>
<dbReference type="InterPro" id="IPR008972">
    <property type="entry name" value="Cupredoxin"/>
</dbReference>
<organism evidence="6 7">
    <name type="scientific">Micromonospora siamensis</name>
    <dbReference type="NCBI Taxonomy" id="299152"/>
    <lineage>
        <taxon>Bacteria</taxon>
        <taxon>Bacillati</taxon>
        <taxon>Actinomycetota</taxon>
        <taxon>Actinomycetes</taxon>
        <taxon>Micromonosporales</taxon>
        <taxon>Micromonosporaceae</taxon>
        <taxon>Micromonospora</taxon>
    </lineage>
</organism>
<feature type="compositionally biased region" description="Pro residues" evidence="3">
    <location>
        <begin position="340"/>
        <end position="358"/>
    </location>
</feature>
<evidence type="ECO:0000259" key="4">
    <source>
        <dbReference type="Pfam" id="PF07731"/>
    </source>
</evidence>
<dbReference type="PROSITE" id="PS51318">
    <property type="entry name" value="TAT"/>
    <property type="match status" value="1"/>
</dbReference>
<dbReference type="CDD" id="cd13900">
    <property type="entry name" value="CuRO_3_Tth-MCO_like"/>
    <property type="match status" value="1"/>
</dbReference>
<keyword evidence="7" id="KW-1185">Reference proteome</keyword>
<evidence type="ECO:0000313" key="7">
    <source>
        <dbReference type="Proteomes" id="UP000198210"/>
    </source>
</evidence>
<keyword evidence="6" id="KW-0167">Capsid protein</keyword>
<dbReference type="InterPro" id="IPR011706">
    <property type="entry name" value="Cu-oxidase_C"/>
</dbReference>
<dbReference type="Pfam" id="PF07731">
    <property type="entry name" value="Cu-oxidase_2"/>
    <property type="match status" value="1"/>
</dbReference>
<dbReference type="InterPro" id="IPR045087">
    <property type="entry name" value="Cu-oxidase_fam"/>
</dbReference>
<keyword evidence="6" id="KW-0946">Virion</keyword>
<protein>
    <submittedName>
        <fullName evidence="6">Multicopper oxidase with three cupredoxin domains (Includes cell division protein FtsP and spore coat protein CotA)</fullName>
    </submittedName>
</protein>
<dbReference type="PROSITE" id="PS00080">
    <property type="entry name" value="MULTICOPPER_OXIDASE2"/>
    <property type="match status" value="1"/>
</dbReference>
<evidence type="ECO:0000256" key="3">
    <source>
        <dbReference type="SAM" id="MobiDB-lite"/>
    </source>
</evidence>
<sequence>MTAPIGRRRALTLLGLGAAGLTVGATGWLLADDDSRLRPASGDRPLPEPTALRSRDGRLDVRLVAAAGVRLAGRDTRAWGWNGRSPGPTLRVRPGDLLRVRLENRLPMATSLHTHGLHVSPLGDGDDPFRSVPPGDTADYAFRIPADHPAGTFWYHPHHHGSVADQVFAGLVGALVVEDEPAAAVAERLLVVTDTSLDGSGRVRAPDPMAASTGRLGELVLVNGEHQPVIDVRTGAVERWRIVNACAGRVLRLDLAGPAVDRLAFDGWYLPATAADQPLVLAPGNRADLWLRTGTAGRYPLLSAAGLRANGGMGMGMGMGMGAAGDGPVTLATVAVTGPPTEPPAAPVRPDPAPPLPGPVTRRRRLTLGSAMGPGGMRWTVDGRGFDPDRDDQVVPLGSVEEWTVLNGTGQDHPFHLHTRPFQVMADSTGAPPVAVRQDVVTVPAGGWVRLRIAFTDLPGRSVYHCHTLDHEDGGMMGTVRVVES</sequence>
<dbReference type="PANTHER" id="PTHR11709">
    <property type="entry name" value="MULTI-COPPER OXIDASE"/>
    <property type="match status" value="1"/>
</dbReference>
<name>A0A1C5H6K5_9ACTN</name>
<keyword evidence="6" id="KW-0132">Cell division</keyword>
<reference evidence="6 7" key="1">
    <citation type="submission" date="2016-06" db="EMBL/GenBank/DDBJ databases">
        <authorList>
            <person name="Kjaerup R.B."/>
            <person name="Dalgaard T.S."/>
            <person name="Juul-Madsen H.R."/>
        </authorList>
    </citation>
    <scope>NUCLEOTIDE SEQUENCE [LARGE SCALE GENOMIC DNA]</scope>
    <source>
        <strain evidence="6 7">DSM 45097</strain>
    </source>
</reference>
<feature type="domain" description="Plastocyanin-like" evidence="5">
    <location>
        <begin position="72"/>
        <end position="180"/>
    </location>
</feature>
<dbReference type="PANTHER" id="PTHR11709:SF518">
    <property type="entry name" value="MULTICOPPER OXIDASE"/>
    <property type="match status" value="1"/>
</dbReference>
<dbReference type="EMBL" id="LT607751">
    <property type="protein sequence ID" value="SCG41648.1"/>
    <property type="molecule type" value="Genomic_DNA"/>
</dbReference>
<dbReference type="SUPFAM" id="SSF49503">
    <property type="entry name" value="Cupredoxins"/>
    <property type="match status" value="3"/>
</dbReference>
<dbReference type="InterPro" id="IPR002355">
    <property type="entry name" value="Cu_oxidase_Cu_BS"/>
</dbReference>
<feature type="domain" description="Plastocyanin-like" evidence="4">
    <location>
        <begin position="379"/>
        <end position="483"/>
    </location>
</feature>
<feature type="region of interest" description="Disordered" evidence="3">
    <location>
        <begin position="339"/>
        <end position="359"/>
    </location>
</feature>
<dbReference type="CDD" id="cd13853">
    <property type="entry name" value="CuRO_1_Tth-MCO_like"/>
    <property type="match status" value="1"/>
</dbReference>
<dbReference type="Pfam" id="PF07732">
    <property type="entry name" value="Cu-oxidase_3"/>
    <property type="match status" value="1"/>
</dbReference>
<dbReference type="AlphaFoldDB" id="A0A1C5H6K5"/>
<evidence type="ECO:0000259" key="5">
    <source>
        <dbReference type="Pfam" id="PF07732"/>
    </source>
</evidence>
<dbReference type="GO" id="GO:0016491">
    <property type="term" value="F:oxidoreductase activity"/>
    <property type="evidence" value="ECO:0007669"/>
    <property type="project" value="UniProtKB-KW"/>
</dbReference>
<keyword evidence="2" id="KW-0560">Oxidoreductase</keyword>
<keyword evidence="1" id="KW-0479">Metal-binding</keyword>
<evidence type="ECO:0000256" key="2">
    <source>
        <dbReference type="ARBA" id="ARBA00023002"/>
    </source>
</evidence>
<dbReference type="Gene3D" id="2.60.40.420">
    <property type="entry name" value="Cupredoxins - blue copper proteins"/>
    <property type="match status" value="3"/>
</dbReference>
<dbReference type="InterPro" id="IPR011707">
    <property type="entry name" value="Cu-oxidase-like_N"/>
</dbReference>
<evidence type="ECO:0000256" key="1">
    <source>
        <dbReference type="ARBA" id="ARBA00022723"/>
    </source>
</evidence>
<dbReference type="GO" id="GO:0005507">
    <property type="term" value="F:copper ion binding"/>
    <property type="evidence" value="ECO:0007669"/>
    <property type="project" value="InterPro"/>
</dbReference>